<sequence>MDLNRGSSSGTPIGPPPIAGFERNSAPTTNDHVPAWAMKDAVQGATTTGTPGTTTPRMDVPVNPVPNEAPTAPERRPRPRLPDPEIFDEKNRAL</sequence>
<evidence type="ECO:0000313" key="2">
    <source>
        <dbReference type="EMBL" id="KAF5866915.1"/>
    </source>
</evidence>
<name>A0A8H6AH93_PETAA</name>
<protein>
    <submittedName>
        <fullName evidence="2">Uncharacterized protein</fullName>
    </submittedName>
</protein>
<comment type="caution">
    <text evidence="2">The sequence shown here is derived from an EMBL/GenBank/DDBJ whole genome shotgun (WGS) entry which is preliminary data.</text>
</comment>
<dbReference type="AlphaFoldDB" id="A0A8H6AH93"/>
<dbReference type="EMBL" id="SPNV01000004">
    <property type="protein sequence ID" value="KAF5866915.1"/>
    <property type="molecule type" value="Genomic_DNA"/>
</dbReference>
<feature type="compositionally biased region" description="Low complexity" evidence="1">
    <location>
        <begin position="1"/>
        <end position="12"/>
    </location>
</feature>
<organism evidence="2 3">
    <name type="scientific">Petromyces alliaceus</name>
    <name type="common">Aspergillus alliaceus</name>
    <dbReference type="NCBI Taxonomy" id="209559"/>
    <lineage>
        <taxon>Eukaryota</taxon>
        <taxon>Fungi</taxon>
        <taxon>Dikarya</taxon>
        <taxon>Ascomycota</taxon>
        <taxon>Pezizomycotina</taxon>
        <taxon>Eurotiomycetes</taxon>
        <taxon>Eurotiomycetidae</taxon>
        <taxon>Eurotiales</taxon>
        <taxon>Aspergillaceae</taxon>
        <taxon>Aspergillus</taxon>
        <taxon>Aspergillus subgen. Circumdati</taxon>
    </lineage>
</organism>
<feature type="compositionally biased region" description="Low complexity" evidence="1">
    <location>
        <begin position="46"/>
        <end position="56"/>
    </location>
</feature>
<evidence type="ECO:0000313" key="3">
    <source>
        <dbReference type="Proteomes" id="UP000541154"/>
    </source>
</evidence>
<dbReference type="Proteomes" id="UP000541154">
    <property type="component" value="Unassembled WGS sequence"/>
</dbReference>
<feature type="region of interest" description="Disordered" evidence="1">
    <location>
        <begin position="1"/>
        <end position="94"/>
    </location>
</feature>
<reference evidence="2 3" key="1">
    <citation type="submission" date="2019-04" db="EMBL/GenBank/DDBJ databases">
        <title>Aspergillus burnettii sp. nov., novel species from soil in southeast Queensland.</title>
        <authorList>
            <person name="Gilchrist C.L.M."/>
            <person name="Pitt J.I."/>
            <person name="Lange L."/>
            <person name="Lacey H.J."/>
            <person name="Vuong D."/>
            <person name="Midgley D.J."/>
            <person name="Greenfield P."/>
            <person name="Bradbury M."/>
            <person name="Lacey E."/>
            <person name="Busk P.K."/>
            <person name="Pilgaard B."/>
            <person name="Chooi Y.H."/>
            <person name="Piggott A.M."/>
        </authorList>
    </citation>
    <scope>NUCLEOTIDE SEQUENCE [LARGE SCALE GENOMIC DNA]</scope>
    <source>
        <strain evidence="2 3">FRR 5400</strain>
    </source>
</reference>
<feature type="compositionally biased region" description="Basic and acidic residues" evidence="1">
    <location>
        <begin position="73"/>
        <end position="94"/>
    </location>
</feature>
<accession>A0A8H6AH93</accession>
<gene>
    <name evidence="2" type="ORF">ETB97_008720</name>
</gene>
<proteinExistence type="predicted"/>
<evidence type="ECO:0000256" key="1">
    <source>
        <dbReference type="SAM" id="MobiDB-lite"/>
    </source>
</evidence>
<keyword evidence="3" id="KW-1185">Reference proteome</keyword>